<dbReference type="InParanoid" id="A0A3N1HT02"/>
<keyword evidence="2" id="KW-1185">Reference proteome</keyword>
<sequence length="129" mass="13762">MQTAEGVEVPRPLTRREEAVLVAMIKNANPWDDDVPVTDADRSRWLAQVSGTRAGRPCGCGTCPSIGLTNADGLTPDFSESRVVLQASATGALLLLFVDDDSLSELELAPLSEKTSFQQFPDATGLAFP</sequence>
<dbReference type="AlphaFoldDB" id="A0A3N1HT02"/>
<gene>
    <name evidence="1" type="ORF">EDC03_0154</name>
</gene>
<protein>
    <submittedName>
        <fullName evidence="1">Uncharacterized protein</fullName>
    </submittedName>
</protein>
<accession>A0A3N1HT02</accession>
<reference evidence="1 2" key="1">
    <citation type="journal article" date="2015" name="Stand. Genomic Sci.">
        <title>Genomic Encyclopedia of Bacterial and Archaeal Type Strains, Phase III: the genomes of soil and plant-associated and newly described type strains.</title>
        <authorList>
            <person name="Whitman W.B."/>
            <person name="Woyke T."/>
            <person name="Klenk H.P."/>
            <person name="Zhou Y."/>
            <person name="Lilburn T.G."/>
            <person name="Beck B.J."/>
            <person name="De Vos P."/>
            <person name="Vandamme P."/>
            <person name="Eisen J.A."/>
            <person name="Garrity G."/>
            <person name="Hugenholtz P."/>
            <person name="Kyrpides N.C."/>
        </authorList>
    </citation>
    <scope>NUCLEOTIDE SEQUENCE [LARGE SCALE GENOMIC DNA]</scope>
    <source>
        <strain evidence="1 2">CECT 7306</strain>
    </source>
</reference>
<evidence type="ECO:0000313" key="1">
    <source>
        <dbReference type="EMBL" id="ROP45550.1"/>
    </source>
</evidence>
<dbReference type="OrthoDB" id="3730098at2"/>
<evidence type="ECO:0000313" key="2">
    <source>
        <dbReference type="Proteomes" id="UP000276232"/>
    </source>
</evidence>
<name>A0A3N1HT02_9ACTN</name>
<dbReference type="EMBL" id="RJKN01000001">
    <property type="protein sequence ID" value="ROP45550.1"/>
    <property type="molecule type" value="Genomic_DNA"/>
</dbReference>
<comment type="caution">
    <text evidence="1">The sequence shown here is derived from an EMBL/GenBank/DDBJ whole genome shotgun (WGS) entry which is preliminary data.</text>
</comment>
<proteinExistence type="predicted"/>
<dbReference type="RefSeq" id="WP_123378309.1">
    <property type="nucleotide sequence ID" value="NZ_RJKN01000001.1"/>
</dbReference>
<dbReference type="Proteomes" id="UP000276232">
    <property type="component" value="Unassembled WGS sequence"/>
</dbReference>
<organism evidence="1 2">
    <name type="scientific">Pseudokineococcus lusitanus</name>
    <dbReference type="NCBI Taxonomy" id="763993"/>
    <lineage>
        <taxon>Bacteria</taxon>
        <taxon>Bacillati</taxon>
        <taxon>Actinomycetota</taxon>
        <taxon>Actinomycetes</taxon>
        <taxon>Kineosporiales</taxon>
        <taxon>Kineosporiaceae</taxon>
        <taxon>Pseudokineococcus</taxon>
    </lineage>
</organism>